<organism evidence="11 12">
    <name type="scientific">Lucilia cuprina</name>
    <name type="common">Green bottle fly</name>
    <name type="synonym">Australian sheep blowfly</name>
    <dbReference type="NCBI Taxonomy" id="7375"/>
    <lineage>
        <taxon>Eukaryota</taxon>
        <taxon>Metazoa</taxon>
        <taxon>Ecdysozoa</taxon>
        <taxon>Arthropoda</taxon>
        <taxon>Hexapoda</taxon>
        <taxon>Insecta</taxon>
        <taxon>Pterygota</taxon>
        <taxon>Neoptera</taxon>
        <taxon>Endopterygota</taxon>
        <taxon>Diptera</taxon>
        <taxon>Brachycera</taxon>
        <taxon>Muscomorpha</taxon>
        <taxon>Oestroidea</taxon>
        <taxon>Calliphoridae</taxon>
        <taxon>Luciliinae</taxon>
        <taxon>Lucilia</taxon>
    </lineage>
</organism>
<accession>A0A0L0CPR5</accession>
<evidence type="ECO:0000256" key="2">
    <source>
        <dbReference type="ARBA" id="ARBA00004922"/>
    </source>
</evidence>
<evidence type="ECO:0000256" key="8">
    <source>
        <dbReference type="ARBA" id="ARBA00022989"/>
    </source>
</evidence>
<comment type="similarity">
    <text evidence="3 10">Belongs to the ALG6/ALG8 glucosyltransferase family.</text>
</comment>
<name>A0A0L0CPR5_LUCCU</name>
<reference evidence="11 12" key="1">
    <citation type="journal article" date="2015" name="Nat. Commun.">
        <title>Lucilia cuprina genome unlocks parasitic fly biology to underpin future interventions.</title>
        <authorList>
            <person name="Anstead C.A."/>
            <person name="Korhonen P.K."/>
            <person name="Young N.D."/>
            <person name="Hall R.S."/>
            <person name="Jex A.R."/>
            <person name="Murali S.C."/>
            <person name="Hughes D.S."/>
            <person name="Lee S.F."/>
            <person name="Perry T."/>
            <person name="Stroehlein A.J."/>
            <person name="Ansell B.R."/>
            <person name="Breugelmans B."/>
            <person name="Hofmann A."/>
            <person name="Qu J."/>
            <person name="Dugan S."/>
            <person name="Lee S.L."/>
            <person name="Chao H."/>
            <person name="Dinh H."/>
            <person name="Han Y."/>
            <person name="Doddapaneni H.V."/>
            <person name="Worley K.C."/>
            <person name="Muzny D.M."/>
            <person name="Ioannidis P."/>
            <person name="Waterhouse R.M."/>
            <person name="Zdobnov E.M."/>
            <person name="James P.J."/>
            <person name="Bagnall N.H."/>
            <person name="Kotze A.C."/>
            <person name="Gibbs R.A."/>
            <person name="Richards S."/>
            <person name="Batterham P."/>
            <person name="Gasser R.B."/>
        </authorList>
    </citation>
    <scope>NUCLEOTIDE SEQUENCE [LARGE SCALE GENOMIC DNA]</scope>
    <source>
        <strain evidence="11 12">LS</strain>
        <tissue evidence="11">Full body</tissue>
    </source>
</reference>
<keyword evidence="4 10" id="KW-0328">Glycosyltransferase</keyword>
<sequence length="323" mass="37117">MFWQNNCYSLLIHRIVFCTCGLKFGLQKTTLPVFLRTFLFCKMRYNCDSIIIFVALCVGIGTRAIVSLSSYSGASTPPMFGDYEAQRHWQEITYNLPPNQWYLNSTDNDLLYWGIDYPPLTAYHSLFVGIIANRINSSYVRLFDSRGLESVEHKSFMRLTVLVADLFIYIPACVIVLTSLNSYISSENLLPTFVLLVLYPGQVLIDNGHFQYNNISLGLFMYSVACIIQNRHNWASFFFTLSINYKQMELYHALPIFVYLLKSSFSQKSDNLENGQMAFICLVSTLLAILPANLHLFTDLKKKNFLYTLVNTSLSFFLLSFQS</sequence>
<dbReference type="UniPathway" id="UPA00378"/>
<evidence type="ECO:0000256" key="9">
    <source>
        <dbReference type="ARBA" id="ARBA00023136"/>
    </source>
</evidence>
<dbReference type="PANTHER" id="PTHR12413:SF1">
    <property type="entry name" value="DOLICHYL PYROPHOSPHATE MAN9GLCNAC2 ALPHA-1,3-GLUCOSYLTRANSFERASE"/>
    <property type="match status" value="1"/>
</dbReference>
<dbReference type="AlphaFoldDB" id="A0A0L0CPR5"/>
<dbReference type="GO" id="GO:0005789">
    <property type="term" value="C:endoplasmic reticulum membrane"/>
    <property type="evidence" value="ECO:0007669"/>
    <property type="project" value="UniProtKB-SubCell"/>
</dbReference>
<dbReference type="OMA" id="PITELWW"/>
<comment type="subcellular location">
    <subcellularLocation>
        <location evidence="1 10">Endoplasmic reticulum membrane</location>
        <topology evidence="1 10">Multi-pass membrane protein</topology>
    </subcellularLocation>
</comment>
<keyword evidence="9 10" id="KW-0472">Membrane</keyword>
<evidence type="ECO:0000256" key="4">
    <source>
        <dbReference type="ARBA" id="ARBA00022676"/>
    </source>
</evidence>
<keyword evidence="7 10" id="KW-0256">Endoplasmic reticulum</keyword>
<evidence type="ECO:0000313" key="11">
    <source>
        <dbReference type="EMBL" id="KNC34251.1"/>
    </source>
</evidence>
<evidence type="ECO:0000256" key="10">
    <source>
        <dbReference type="RuleBase" id="RU363110"/>
    </source>
</evidence>
<keyword evidence="12" id="KW-1185">Reference proteome</keyword>
<evidence type="ECO:0000256" key="5">
    <source>
        <dbReference type="ARBA" id="ARBA00022679"/>
    </source>
</evidence>
<evidence type="ECO:0000256" key="7">
    <source>
        <dbReference type="ARBA" id="ARBA00022824"/>
    </source>
</evidence>
<evidence type="ECO:0000256" key="3">
    <source>
        <dbReference type="ARBA" id="ARBA00008715"/>
    </source>
</evidence>
<gene>
    <name evidence="11" type="ORF">FF38_13129</name>
</gene>
<feature type="transmembrane region" description="Helical" evidence="10">
    <location>
        <begin position="50"/>
        <end position="71"/>
    </location>
</feature>
<dbReference type="OrthoDB" id="4983at2759"/>
<keyword evidence="8 10" id="KW-1133">Transmembrane helix</keyword>
<evidence type="ECO:0000313" key="12">
    <source>
        <dbReference type="Proteomes" id="UP000037069"/>
    </source>
</evidence>
<comment type="caution">
    <text evidence="11">The sequence shown here is derived from an EMBL/GenBank/DDBJ whole genome shotgun (WGS) entry which is preliminary data.</text>
</comment>
<feature type="transmembrane region" description="Helical" evidence="10">
    <location>
        <begin position="117"/>
        <end position="135"/>
    </location>
</feature>
<comment type="caution">
    <text evidence="10">Lacks conserved residue(s) required for the propagation of feature annotation.</text>
</comment>
<feature type="transmembrane region" description="Helical" evidence="10">
    <location>
        <begin position="156"/>
        <end position="177"/>
    </location>
</feature>
<evidence type="ECO:0000256" key="1">
    <source>
        <dbReference type="ARBA" id="ARBA00004477"/>
    </source>
</evidence>
<dbReference type="PANTHER" id="PTHR12413">
    <property type="entry name" value="DOLICHYL GLYCOSYLTRANSFERASE"/>
    <property type="match status" value="1"/>
</dbReference>
<evidence type="ECO:0000256" key="6">
    <source>
        <dbReference type="ARBA" id="ARBA00022692"/>
    </source>
</evidence>
<keyword evidence="5 10" id="KW-0808">Transferase</keyword>
<dbReference type="Proteomes" id="UP000037069">
    <property type="component" value="Unassembled WGS sequence"/>
</dbReference>
<dbReference type="EC" id="2.4.1.-" evidence="10"/>
<dbReference type="GO" id="GO:0042281">
    <property type="term" value="F:dolichyl pyrophosphate Man9GlcNAc2 alpha-1,3-glucosyltransferase activity"/>
    <property type="evidence" value="ECO:0007669"/>
    <property type="project" value="TreeGrafter"/>
</dbReference>
<dbReference type="STRING" id="7375.A0A0L0CPR5"/>
<proteinExistence type="inferred from homology"/>
<feature type="transmembrane region" description="Helical" evidence="10">
    <location>
        <begin position="304"/>
        <end position="321"/>
    </location>
</feature>
<feature type="transmembrane region" description="Helical" evidence="10">
    <location>
        <begin position="277"/>
        <end position="298"/>
    </location>
</feature>
<comment type="pathway">
    <text evidence="2 10">Protein modification; protein glycosylation.</text>
</comment>
<dbReference type="EMBL" id="JRES01000086">
    <property type="protein sequence ID" value="KNC34251.1"/>
    <property type="molecule type" value="Genomic_DNA"/>
</dbReference>
<keyword evidence="6 10" id="KW-0812">Transmembrane</keyword>
<dbReference type="InterPro" id="IPR004856">
    <property type="entry name" value="Glyco_trans_ALG6/ALG8"/>
</dbReference>
<dbReference type="Pfam" id="PF03155">
    <property type="entry name" value="Alg6_Alg8"/>
    <property type="match status" value="2"/>
</dbReference>
<protein>
    <recommendedName>
        <fullName evidence="10">Alpha-1,3-glucosyltransferase</fullName>
        <ecNumber evidence="10">2.4.1.-</ecNumber>
    </recommendedName>
</protein>